<dbReference type="PANTHER" id="PTHR20854:SF4">
    <property type="entry name" value="INOSITOL-1-MONOPHOSPHATASE-RELATED"/>
    <property type="match status" value="1"/>
</dbReference>
<dbReference type="GO" id="GO:0007165">
    <property type="term" value="P:signal transduction"/>
    <property type="evidence" value="ECO:0007669"/>
    <property type="project" value="TreeGrafter"/>
</dbReference>
<gene>
    <name evidence="3" type="ORF">AVDCRST_MAG88-66</name>
</gene>
<dbReference type="PANTHER" id="PTHR20854">
    <property type="entry name" value="INOSITOL MONOPHOSPHATASE"/>
    <property type="match status" value="1"/>
</dbReference>
<feature type="non-terminal residue" evidence="3">
    <location>
        <position position="1"/>
    </location>
</feature>
<comment type="cofactor">
    <cofactor evidence="1">
        <name>Mg(2+)</name>
        <dbReference type="ChEBI" id="CHEBI:18420"/>
    </cofactor>
</comment>
<accession>A0A6J4U5R0</accession>
<feature type="region of interest" description="Disordered" evidence="2">
    <location>
        <begin position="121"/>
        <end position="210"/>
    </location>
</feature>
<evidence type="ECO:0000256" key="1">
    <source>
        <dbReference type="PIRSR" id="PIRSR600760-2"/>
    </source>
</evidence>
<dbReference type="Gene3D" id="3.40.190.80">
    <property type="match status" value="1"/>
</dbReference>
<feature type="binding site" evidence="1">
    <location>
        <position position="77"/>
    </location>
    <ligand>
        <name>Mg(2+)</name>
        <dbReference type="ChEBI" id="CHEBI:18420"/>
        <label>1</label>
        <note>catalytic</note>
    </ligand>
</feature>
<keyword evidence="3" id="KW-0378">Hydrolase</keyword>
<name>A0A6J4U5R0_9BACT</name>
<evidence type="ECO:0000313" key="3">
    <source>
        <dbReference type="EMBL" id="CAA9541711.1"/>
    </source>
</evidence>
<dbReference type="EMBL" id="CADCWM010000026">
    <property type="protein sequence ID" value="CAA9541711.1"/>
    <property type="molecule type" value="Genomic_DNA"/>
</dbReference>
<dbReference type="PRINTS" id="PR00377">
    <property type="entry name" value="IMPHPHTASES"/>
</dbReference>
<sequence length="210" mass="22742">LNGQPLRVSTIDEIIRGLLCTGFPYDAANRPVALAHWEAFTYAAQAVRRNGAAALDLCNVAAGRFDGFYEAHLGPWDCGAGALIVAEAGGRVSDYAGGPFARSSPRTAAYMTPCWPLCAPSPRRDPRRPSNPLGHRRGRDRSLILTRAPTETEESAGTRRGARADPWQTPCDRWDRGGARPAGGRAEGIYLPRRRLRRPGHEGSRTPADG</sequence>
<organism evidence="3">
    <name type="scientific">uncultured Thermomicrobiales bacterium</name>
    <dbReference type="NCBI Taxonomy" id="1645740"/>
    <lineage>
        <taxon>Bacteria</taxon>
        <taxon>Pseudomonadati</taxon>
        <taxon>Thermomicrobiota</taxon>
        <taxon>Thermomicrobia</taxon>
        <taxon>Thermomicrobiales</taxon>
        <taxon>environmental samples</taxon>
    </lineage>
</organism>
<dbReference type="GO" id="GO:0008934">
    <property type="term" value="F:inositol monophosphate 1-phosphatase activity"/>
    <property type="evidence" value="ECO:0007669"/>
    <property type="project" value="TreeGrafter"/>
</dbReference>
<dbReference type="GO" id="GO:0006020">
    <property type="term" value="P:inositol metabolic process"/>
    <property type="evidence" value="ECO:0007669"/>
    <property type="project" value="TreeGrafter"/>
</dbReference>
<proteinExistence type="predicted"/>
<dbReference type="AlphaFoldDB" id="A0A6J4U5R0"/>
<reference evidence="3" key="1">
    <citation type="submission" date="2020-02" db="EMBL/GenBank/DDBJ databases">
        <authorList>
            <person name="Meier V. D."/>
        </authorList>
    </citation>
    <scope>NUCLEOTIDE SEQUENCE</scope>
    <source>
        <strain evidence="3">AVDCRST_MAG88</strain>
    </source>
</reference>
<keyword evidence="1" id="KW-0479">Metal-binding</keyword>
<dbReference type="EC" id="3.1.3.25" evidence="3"/>
<keyword evidence="1" id="KW-0460">Magnesium</keyword>
<dbReference type="InterPro" id="IPR000760">
    <property type="entry name" value="Inositol_monophosphatase-like"/>
</dbReference>
<evidence type="ECO:0000256" key="2">
    <source>
        <dbReference type="SAM" id="MobiDB-lite"/>
    </source>
</evidence>
<dbReference type="GO" id="GO:0046872">
    <property type="term" value="F:metal ion binding"/>
    <property type="evidence" value="ECO:0007669"/>
    <property type="project" value="UniProtKB-KW"/>
</dbReference>
<protein>
    <submittedName>
        <fullName evidence="3">Inositol-1-monophosphatase</fullName>
        <ecNumber evidence="3">3.1.3.25</ecNumber>
    </submittedName>
</protein>
<dbReference type="SUPFAM" id="SSF56655">
    <property type="entry name" value="Carbohydrate phosphatase"/>
    <property type="match status" value="1"/>
</dbReference>
<dbReference type="Pfam" id="PF00459">
    <property type="entry name" value="Inositol_P"/>
    <property type="match status" value="1"/>
</dbReference>